<comment type="subunit">
    <text evidence="4">Component of the 20S proteasome chaperone.</text>
</comment>
<proteinExistence type="inferred from homology"/>
<dbReference type="VEuPathDB" id="FungiDB:TREMEDRAFT_44988"/>
<dbReference type="EMBL" id="SDIL01000088">
    <property type="protein sequence ID" value="RXK36764.1"/>
    <property type="molecule type" value="Genomic_DNA"/>
</dbReference>
<keyword evidence="2 4" id="KW-0143">Chaperone</keyword>
<evidence type="ECO:0000313" key="5">
    <source>
        <dbReference type="EMBL" id="RXK36764.1"/>
    </source>
</evidence>
<dbReference type="InParanoid" id="A0A4Q1BGR3"/>
<dbReference type="InterPro" id="IPR016562">
    <property type="entry name" value="Proteasome_assmbl_chp_2_euk"/>
</dbReference>
<evidence type="ECO:0000256" key="1">
    <source>
        <dbReference type="ARBA" id="ARBA00019186"/>
    </source>
</evidence>
<dbReference type="Gene3D" id="3.40.50.10900">
    <property type="entry name" value="PAC-like subunit"/>
    <property type="match status" value="2"/>
</dbReference>
<reference evidence="5 6" key="1">
    <citation type="submission" date="2016-06" db="EMBL/GenBank/DDBJ databases">
        <title>Evolution of pathogenesis and genome organization in the Tremellales.</title>
        <authorList>
            <person name="Cuomo C."/>
            <person name="Litvintseva A."/>
            <person name="Heitman J."/>
            <person name="Chen Y."/>
            <person name="Sun S."/>
            <person name="Springer D."/>
            <person name="Dromer F."/>
            <person name="Young S."/>
            <person name="Zeng Q."/>
            <person name="Chapman S."/>
            <person name="Gujja S."/>
            <person name="Saif S."/>
            <person name="Birren B."/>
        </authorList>
    </citation>
    <scope>NUCLEOTIDE SEQUENCE [LARGE SCALE GENOMIC DNA]</scope>
    <source>
        <strain evidence="5 6">ATCC 28783</strain>
    </source>
</reference>
<organism evidence="5 6">
    <name type="scientific">Tremella mesenterica</name>
    <name type="common">Jelly fungus</name>
    <dbReference type="NCBI Taxonomy" id="5217"/>
    <lineage>
        <taxon>Eukaryota</taxon>
        <taxon>Fungi</taxon>
        <taxon>Dikarya</taxon>
        <taxon>Basidiomycota</taxon>
        <taxon>Agaricomycotina</taxon>
        <taxon>Tremellomycetes</taxon>
        <taxon>Tremellales</taxon>
        <taxon>Tremellaceae</taxon>
        <taxon>Tremella</taxon>
    </lineage>
</organism>
<dbReference type="GO" id="GO:0043248">
    <property type="term" value="P:proteasome assembly"/>
    <property type="evidence" value="ECO:0007669"/>
    <property type="project" value="TreeGrafter"/>
</dbReference>
<sequence>MSGFYPVKGFEVSALQNSLLVVPSVSLANLPQLTADLLITSLDLKRVGWIGKGDTVIPFAGLDGDVLVTGGMEVYGKHGLNIYVVQQRSPTLKIRKEAHVTLLRDFLSSVNPSFVLILTSINASEQDDAQLLTSHQHILPPSPPMSPYISKLLSLPRLQLHLIDPIQSTNGTSTYPPFLPSAGLTRRMLVALRETSVPHGAIAAWCAEGDNRGDAVEFTRTVLKFLGENVELKEPLSWAGLFGSTEGWSGGWGMDAEIYG</sequence>
<dbReference type="InterPro" id="IPR019151">
    <property type="entry name" value="Proteasome_assmbl_chaperone_2"/>
</dbReference>
<comment type="caution">
    <text evidence="5">The sequence shown here is derived from an EMBL/GenBank/DDBJ whole genome shotgun (WGS) entry which is preliminary data.</text>
</comment>
<dbReference type="PANTHER" id="PTHR12970:SF1">
    <property type="entry name" value="PROTEASOME ASSEMBLY CHAPERONE 2"/>
    <property type="match status" value="1"/>
</dbReference>
<evidence type="ECO:0000256" key="3">
    <source>
        <dbReference type="ARBA" id="ARBA00025745"/>
    </source>
</evidence>
<evidence type="ECO:0000313" key="6">
    <source>
        <dbReference type="Proteomes" id="UP000289152"/>
    </source>
</evidence>
<dbReference type="GO" id="GO:0005829">
    <property type="term" value="C:cytosol"/>
    <property type="evidence" value="ECO:0007669"/>
    <property type="project" value="TreeGrafter"/>
</dbReference>
<dbReference type="InterPro" id="IPR038389">
    <property type="entry name" value="PSMG2_sf"/>
</dbReference>
<comment type="similarity">
    <text evidence="3 4">Belongs to the PSMG2 family.</text>
</comment>
<dbReference type="PIRSF" id="PIRSF010044">
    <property type="entry name" value="UCP010044"/>
    <property type="match status" value="1"/>
</dbReference>
<gene>
    <name evidence="5" type="ORF">M231_05999</name>
</gene>
<dbReference type="Pfam" id="PF09754">
    <property type="entry name" value="PAC2"/>
    <property type="match status" value="1"/>
</dbReference>
<protein>
    <recommendedName>
        <fullName evidence="1 4">Proteasome assembly chaperone 2</fullName>
    </recommendedName>
</protein>
<keyword evidence="6" id="KW-1185">Reference proteome</keyword>
<name>A0A4Q1BGR3_TREME</name>
<accession>A0A4Q1BGR3</accession>
<evidence type="ECO:0000256" key="4">
    <source>
        <dbReference type="PIRNR" id="PIRNR010044"/>
    </source>
</evidence>
<dbReference type="GO" id="GO:0005634">
    <property type="term" value="C:nucleus"/>
    <property type="evidence" value="ECO:0007669"/>
    <property type="project" value="TreeGrafter"/>
</dbReference>
<comment type="function">
    <text evidence="4">Involved in 20S proteasome assembly.</text>
</comment>
<dbReference type="PANTHER" id="PTHR12970">
    <property type="entry name" value="PROTEASOME ASSEMBLY CHAPERONE 2"/>
    <property type="match status" value="1"/>
</dbReference>
<dbReference type="STRING" id="5217.A0A4Q1BGR3"/>
<dbReference type="OrthoDB" id="10260712at2759"/>
<dbReference type="Proteomes" id="UP000289152">
    <property type="component" value="Unassembled WGS sequence"/>
</dbReference>
<dbReference type="AlphaFoldDB" id="A0A4Q1BGR3"/>
<evidence type="ECO:0000256" key="2">
    <source>
        <dbReference type="ARBA" id="ARBA00023186"/>
    </source>
</evidence>